<gene>
    <name evidence="1" type="ORF">FBU59_006118</name>
</gene>
<evidence type="ECO:0000313" key="1">
    <source>
        <dbReference type="EMBL" id="KAJ1933179.1"/>
    </source>
</evidence>
<organism evidence="1 2">
    <name type="scientific">Linderina macrospora</name>
    <dbReference type="NCBI Taxonomy" id="4868"/>
    <lineage>
        <taxon>Eukaryota</taxon>
        <taxon>Fungi</taxon>
        <taxon>Fungi incertae sedis</taxon>
        <taxon>Zoopagomycota</taxon>
        <taxon>Kickxellomycotina</taxon>
        <taxon>Kickxellomycetes</taxon>
        <taxon>Kickxellales</taxon>
        <taxon>Kickxellaceae</taxon>
        <taxon>Linderina</taxon>
    </lineage>
</organism>
<sequence>MSTPSRPLCLIPGPVEMTDAVLQAHSTPATAHTDPHFVNVFGETIGLLRQVVGTTTAQPFVIAGSGTLGWDQTAANLLEAGDNALVLSNGYFGEGLADCLETYGATVTRLRSEPGTRQAQAAVAQALRAKKYKLITISQ</sequence>
<dbReference type="EMBL" id="JANBPW010005184">
    <property type="protein sequence ID" value="KAJ1933179.1"/>
    <property type="molecule type" value="Genomic_DNA"/>
</dbReference>
<proteinExistence type="predicted"/>
<evidence type="ECO:0000313" key="2">
    <source>
        <dbReference type="Proteomes" id="UP001150603"/>
    </source>
</evidence>
<keyword evidence="2" id="KW-1185">Reference proteome</keyword>
<comment type="caution">
    <text evidence="1">The sequence shown here is derived from an EMBL/GenBank/DDBJ whole genome shotgun (WGS) entry which is preliminary data.</text>
</comment>
<name>A0ACC1J0U3_9FUNG</name>
<accession>A0ACC1J0U3</accession>
<feature type="non-terminal residue" evidence="1">
    <location>
        <position position="139"/>
    </location>
</feature>
<dbReference type="Proteomes" id="UP001150603">
    <property type="component" value="Unassembled WGS sequence"/>
</dbReference>
<protein>
    <submittedName>
        <fullName evidence="1">Uncharacterized protein</fullName>
    </submittedName>
</protein>
<reference evidence="1" key="1">
    <citation type="submission" date="2022-07" db="EMBL/GenBank/DDBJ databases">
        <title>Phylogenomic reconstructions and comparative analyses of Kickxellomycotina fungi.</title>
        <authorList>
            <person name="Reynolds N.K."/>
            <person name="Stajich J.E."/>
            <person name="Barry K."/>
            <person name="Grigoriev I.V."/>
            <person name="Crous P."/>
            <person name="Smith M.E."/>
        </authorList>
    </citation>
    <scope>NUCLEOTIDE SEQUENCE</scope>
    <source>
        <strain evidence="1">NRRL 5244</strain>
    </source>
</reference>